<organism evidence="2 3">
    <name type="scientific">Lactiplantibacillus xiangfangensis</name>
    <dbReference type="NCBI Taxonomy" id="942150"/>
    <lineage>
        <taxon>Bacteria</taxon>
        <taxon>Bacillati</taxon>
        <taxon>Bacillota</taxon>
        <taxon>Bacilli</taxon>
        <taxon>Lactobacillales</taxon>
        <taxon>Lactobacillaceae</taxon>
        <taxon>Lactiplantibacillus</taxon>
    </lineage>
</organism>
<protein>
    <submittedName>
        <fullName evidence="2">Uncharacterized protein</fullName>
    </submittedName>
</protein>
<keyword evidence="3" id="KW-1185">Reference proteome</keyword>
<dbReference type="STRING" id="942150.IV64_GL002654"/>
<evidence type="ECO:0000313" key="3">
    <source>
        <dbReference type="Proteomes" id="UP000051783"/>
    </source>
</evidence>
<evidence type="ECO:0000313" key="2">
    <source>
        <dbReference type="EMBL" id="KRO10958.1"/>
    </source>
</evidence>
<name>A0A0R2MB28_9LACO</name>
<dbReference type="OrthoDB" id="2200000at2"/>
<dbReference type="EMBL" id="JQCL01000057">
    <property type="protein sequence ID" value="KRO10958.1"/>
    <property type="molecule type" value="Genomic_DNA"/>
</dbReference>
<comment type="caution">
    <text evidence="2">The sequence shown here is derived from an EMBL/GenBank/DDBJ whole genome shotgun (WGS) entry which is preliminary data.</text>
</comment>
<reference evidence="2 3" key="1">
    <citation type="journal article" date="2015" name="Genome Announc.">
        <title>Expanding the biotechnology potential of lactobacilli through comparative genomics of 213 strains and associated genera.</title>
        <authorList>
            <person name="Sun Z."/>
            <person name="Harris H.M."/>
            <person name="McCann A."/>
            <person name="Guo C."/>
            <person name="Argimon S."/>
            <person name="Zhang W."/>
            <person name="Yang X."/>
            <person name="Jeffery I.B."/>
            <person name="Cooney J.C."/>
            <person name="Kagawa T.F."/>
            <person name="Liu W."/>
            <person name="Song Y."/>
            <person name="Salvetti E."/>
            <person name="Wrobel A."/>
            <person name="Rasinkangas P."/>
            <person name="Parkhill J."/>
            <person name="Rea M.C."/>
            <person name="O'Sullivan O."/>
            <person name="Ritari J."/>
            <person name="Douillard F.P."/>
            <person name="Paul Ross R."/>
            <person name="Yang R."/>
            <person name="Briner A.E."/>
            <person name="Felis G.E."/>
            <person name="de Vos W.M."/>
            <person name="Barrangou R."/>
            <person name="Klaenhammer T.R."/>
            <person name="Caufield P.W."/>
            <person name="Cui Y."/>
            <person name="Zhang H."/>
            <person name="O'Toole P.W."/>
        </authorList>
    </citation>
    <scope>NUCLEOTIDE SEQUENCE [LARGE SCALE GENOMIC DNA]</scope>
    <source>
        <strain evidence="2 3">LMG 26013</strain>
    </source>
</reference>
<dbReference type="PATRIC" id="fig|942150.3.peg.2766"/>
<evidence type="ECO:0000256" key="1">
    <source>
        <dbReference type="SAM" id="MobiDB-lite"/>
    </source>
</evidence>
<feature type="region of interest" description="Disordered" evidence="1">
    <location>
        <begin position="64"/>
        <end position="83"/>
    </location>
</feature>
<dbReference type="RefSeq" id="WP_057706428.1">
    <property type="nucleotide sequence ID" value="NZ_JQCL01000057.1"/>
</dbReference>
<feature type="compositionally biased region" description="Basic and acidic residues" evidence="1">
    <location>
        <begin position="65"/>
        <end position="83"/>
    </location>
</feature>
<accession>A0A0R2MB28</accession>
<sequence length="83" mass="9434">MDENVLFNPGDAISESHDFNQALRSADIYNAQHGRKRGLLIARPLEEEHGYSVFYADDLIAADGPKPKPDARKYHVEKRIPKE</sequence>
<dbReference type="AlphaFoldDB" id="A0A0R2MB28"/>
<proteinExistence type="predicted"/>
<dbReference type="Proteomes" id="UP000051783">
    <property type="component" value="Unassembled WGS sequence"/>
</dbReference>
<gene>
    <name evidence="2" type="ORF">IV64_GL002654</name>
</gene>